<dbReference type="Pfam" id="PF05761">
    <property type="entry name" value="5_nucleotid"/>
    <property type="match status" value="1"/>
</dbReference>
<proteinExistence type="inferred from homology"/>
<reference evidence="5" key="2">
    <citation type="submission" date="2025-09" db="UniProtKB">
        <authorList>
            <consortium name="Ensembl"/>
        </authorList>
    </citation>
    <scope>IDENTIFICATION</scope>
</reference>
<keyword evidence="4" id="KW-0460">Magnesium</keyword>
<dbReference type="GO" id="GO:0008253">
    <property type="term" value="F:5'-nucleotidase activity"/>
    <property type="evidence" value="ECO:0007669"/>
    <property type="project" value="TreeGrafter"/>
</dbReference>
<evidence type="ECO:0000256" key="3">
    <source>
        <dbReference type="ARBA" id="ARBA00022801"/>
    </source>
</evidence>
<dbReference type="Gene3D" id="3.40.50.1000">
    <property type="entry name" value="HAD superfamily/HAD-like"/>
    <property type="match status" value="1"/>
</dbReference>
<dbReference type="GeneTree" id="ENSGT00940000164911"/>
<sequence length="279" mass="32596">MDMSRGTPDLLQHFTLWFVQANVLCHSVTLSNHRNKGMTHMMGPDWKDLFDVVIVQADKPTFFTDGAKPFRRMDERGNLLWEKTDRLEKGQVYQQGNLYEFLQLTGWVGSGVLYFGDHIYSDLADLTLRHGWRTGAIIPELESEISIINGPQYSYTLTWLQSLTGILERMQMYRSAEAQEVLLEWVKERQELRAQTKNLFNPYFGSLFRSYHNPTYFSRRLSRLADVYMTSVACLLNYDLGYTFFPRRTPMQHEAPLWIDQLCSGCTKTPFLDDMSNIR</sequence>
<accession>A0A8C4QL87</accession>
<comment type="similarity">
    <text evidence="1">Belongs to the 5'(3')-deoxyribonucleotidase family.</text>
</comment>
<dbReference type="OMA" id="TANTHIW"/>
<keyword evidence="2" id="KW-0479">Metal-binding</keyword>
<dbReference type="SUPFAM" id="SSF56784">
    <property type="entry name" value="HAD-like"/>
    <property type="match status" value="1"/>
</dbReference>
<evidence type="ECO:0000313" key="6">
    <source>
        <dbReference type="Proteomes" id="UP000694388"/>
    </source>
</evidence>
<dbReference type="PANTHER" id="PTHR12103:SF12">
    <property type="entry name" value="FI20020P1"/>
    <property type="match status" value="1"/>
</dbReference>
<name>A0A8C4QL87_EPTBU</name>
<dbReference type="Ensembl" id="ENSEBUT00000016857.1">
    <property type="protein sequence ID" value="ENSEBUP00000016281.1"/>
    <property type="gene ID" value="ENSEBUG00000010210.1"/>
</dbReference>
<dbReference type="InterPro" id="IPR023214">
    <property type="entry name" value="HAD_sf"/>
</dbReference>
<evidence type="ECO:0000256" key="1">
    <source>
        <dbReference type="ARBA" id="ARBA00009589"/>
    </source>
</evidence>
<reference evidence="5" key="1">
    <citation type="submission" date="2025-08" db="UniProtKB">
        <authorList>
            <consortium name="Ensembl"/>
        </authorList>
    </citation>
    <scope>IDENTIFICATION</scope>
</reference>
<dbReference type="PANTHER" id="PTHR12103">
    <property type="entry name" value="5'-NUCLEOTIDASE DOMAIN-CONTAINING"/>
    <property type="match status" value="1"/>
</dbReference>
<dbReference type="InterPro" id="IPR036412">
    <property type="entry name" value="HAD-like_sf"/>
</dbReference>
<evidence type="ECO:0000313" key="5">
    <source>
        <dbReference type="Ensembl" id="ENSEBUP00000016281.1"/>
    </source>
</evidence>
<evidence type="ECO:0000256" key="2">
    <source>
        <dbReference type="ARBA" id="ARBA00022723"/>
    </source>
</evidence>
<dbReference type="InterPro" id="IPR008380">
    <property type="entry name" value="HAD-SF_hydro_IG_5-nucl"/>
</dbReference>
<evidence type="ECO:0000256" key="4">
    <source>
        <dbReference type="ARBA" id="ARBA00022842"/>
    </source>
</evidence>
<keyword evidence="3" id="KW-0378">Hydrolase</keyword>
<dbReference type="Proteomes" id="UP000694388">
    <property type="component" value="Unplaced"/>
</dbReference>
<protein>
    <submittedName>
        <fullName evidence="5">5'-nucleotidase domain containing 2</fullName>
    </submittedName>
</protein>
<organism evidence="5 6">
    <name type="scientific">Eptatretus burgeri</name>
    <name type="common">Inshore hagfish</name>
    <dbReference type="NCBI Taxonomy" id="7764"/>
    <lineage>
        <taxon>Eukaryota</taxon>
        <taxon>Metazoa</taxon>
        <taxon>Chordata</taxon>
        <taxon>Craniata</taxon>
        <taxon>Vertebrata</taxon>
        <taxon>Cyclostomata</taxon>
        <taxon>Myxini</taxon>
        <taxon>Myxiniformes</taxon>
        <taxon>Myxinidae</taxon>
        <taxon>Eptatretinae</taxon>
        <taxon>Eptatretus</taxon>
    </lineage>
</organism>
<dbReference type="AlphaFoldDB" id="A0A8C4QL87"/>
<keyword evidence="6" id="KW-1185">Reference proteome</keyword>
<dbReference type="GO" id="GO:0046872">
    <property type="term" value="F:metal ion binding"/>
    <property type="evidence" value="ECO:0007669"/>
    <property type="project" value="UniProtKB-KW"/>
</dbReference>